<feature type="domain" description="Transketolase-like pyrimidine-binding" evidence="14">
    <location>
        <begin position="373"/>
        <end position="544"/>
    </location>
</feature>
<dbReference type="Pfam" id="PF13292">
    <property type="entry name" value="DXP_synthase_N"/>
    <property type="match status" value="1"/>
</dbReference>
<organism evidence="15 16">
    <name type="scientific">Bifidobacterium saguini DSM 23967</name>
    <dbReference type="NCBI Taxonomy" id="1437607"/>
    <lineage>
        <taxon>Bacteria</taxon>
        <taxon>Bacillati</taxon>
        <taxon>Actinomycetota</taxon>
        <taxon>Actinomycetes</taxon>
        <taxon>Bifidobacteriales</taxon>
        <taxon>Bifidobacteriaceae</taxon>
        <taxon>Bifidobacterium</taxon>
    </lineage>
</organism>
<sequence>MRGESRGYERDVGQRLNTADSDAMNTTPYAAVVTPNAANIEVNAPLLRNITSPADVKAMPAVQLKELCREIRTTLLNYGHAHGGHIGSNLGMVEATVALHRVFDSPHDRIVFDVSHQSYVHKMLTGRALSYLEPQHFNDVTGFTNPAESEHDQFVLGHTGTSISLACGIAKTRNAEISATGTSSIGNVVAVIGDGSLSSGVAFEGLNNAAEQGGNLIVIFNDNEMSIAGDFGGMYGPLARLRASGGTAQPNIFNAFGLDYRYVEAGNDVDALIKAFEEVRDIDHPVVVHIHTLKGAGYEGKTNTVDAAHQQLQHTTATDKAEGIPSTNNVLHDEPWHSDHCNLSDHEPHEGQCEASHWQNPDASLGKPEDPRKYYGKMAMAALEPRFASEPGLVVISPATPGSNGITHEFRERAGAHYVDTGITESHAVAFAAGIARAGGTPVVATTASFFQRAYDQFFQEMSLNRSRVTVLDFLGGLSGSDNTHSGAYDLAMFANIPQVTMLVPTSGRDFLDDLAWATLPANAENAPTGSVVIRVPGEGVLAAERDATLRPITGAQTAASQPVDSVFSDMLSWRINQSGSQVAILGLGNTYPLAERAAAALQSEHGITATVIDPRQCTSLDTDALESLRKNHALVITLEDGQLEGGWGEKVTSYYANHWQHSESALNPRVLNFGATKEFTDRVPLAELNKRYGLTVDNIVSAVNR</sequence>
<dbReference type="SUPFAM" id="SSF52518">
    <property type="entry name" value="Thiamin diphosphate-binding fold (THDP-binding)"/>
    <property type="match status" value="2"/>
</dbReference>
<dbReference type="SUPFAM" id="SSF52922">
    <property type="entry name" value="TK C-terminal domain-like"/>
    <property type="match status" value="1"/>
</dbReference>
<dbReference type="Gene3D" id="3.40.50.920">
    <property type="match status" value="1"/>
</dbReference>
<evidence type="ECO:0000256" key="6">
    <source>
        <dbReference type="ARBA" id="ARBA00013150"/>
    </source>
</evidence>
<evidence type="ECO:0000259" key="14">
    <source>
        <dbReference type="SMART" id="SM00861"/>
    </source>
</evidence>
<evidence type="ECO:0000256" key="9">
    <source>
        <dbReference type="ARBA" id="ARBA00022842"/>
    </source>
</evidence>
<dbReference type="InterPro" id="IPR005477">
    <property type="entry name" value="Dxylulose-5-P_synthase"/>
</dbReference>
<dbReference type="InterPro" id="IPR009014">
    <property type="entry name" value="Transketo_C/PFOR_II"/>
</dbReference>
<dbReference type="SMART" id="SM00861">
    <property type="entry name" value="Transket_pyr"/>
    <property type="match status" value="1"/>
</dbReference>
<dbReference type="EC" id="2.2.1.7" evidence="6"/>
<dbReference type="Pfam" id="PF02779">
    <property type="entry name" value="Transket_pyr"/>
    <property type="match status" value="1"/>
</dbReference>
<dbReference type="InterPro" id="IPR005475">
    <property type="entry name" value="Transketolase-like_Pyr-bd"/>
</dbReference>
<proteinExistence type="inferred from homology"/>
<dbReference type="OrthoDB" id="9803371at2"/>
<dbReference type="PROSITE" id="PS00801">
    <property type="entry name" value="TRANSKETOLASE_1"/>
    <property type="match status" value="1"/>
</dbReference>
<keyword evidence="12" id="KW-0414">Isoprene biosynthesis</keyword>
<comment type="subunit">
    <text evidence="5">Homodimer.</text>
</comment>
<dbReference type="Gene3D" id="3.40.50.970">
    <property type="match status" value="2"/>
</dbReference>
<evidence type="ECO:0000313" key="16">
    <source>
        <dbReference type="Proteomes" id="UP000029066"/>
    </source>
</evidence>
<keyword evidence="8" id="KW-0479">Metal-binding</keyword>
<evidence type="ECO:0000256" key="7">
    <source>
        <dbReference type="ARBA" id="ARBA00022679"/>
    </source>
</evidence>
<comment type="cofactor">
    <cofactor evidence="2">
        <name>thiamine diphosphate</name>
        <dbReference type="ChEBI" id="CHEBI:58937"/>
    </cofactor>
</comment>
<dbReference type="GO" id="GO:0009228">
    <property type="term" value="P:thiamine biosynthetic process"/>
    <property type="evidence" value="ECO:0007669"/>
    <property type="project" value="UniProtKB-KW"/>
</dbReference>
<dbReference type="PANTHER" id="PTHR43322:SF1">
    <property type="entry name" value="1-DEOXY-D-XYLULOSE-5-PHOSPHATE SYNTHASE"/>
    <property type="match status" value="1"/>
</dbReference>
<accession>A0A087DEU3</accession>
<keyword evidence="9" id="KW-0460">Magnesium</keyword>
<dbReference type="PANTHER" id="PTHR43322">
    <property type="entry name" value="1-D-DEOXYXYLULOSE 5-PHOSPHATE SYNTHASE-RELATED"/>
    <property type="match status" value="1"/>
</dbReference>
<comment type="caution">
    <text evidence="15">The sequence shown here is derived from an EMBL/GenBank/DDBJ whole genome shotgun (WGS) entry which is preliminary data.</text>
</comment>
<dbReference type="GO" id="GO:0005829">
    <property type="term" value="C:cytosol"/>
    <property type="evidence" value="ECO:0007669"/>
    <property type="project" value="TreeGrafter"/>
</dbReference>
<dbReference type="GO" id="GO:0000287">
    <property type="term" value="F:magnesium ion binding"/>
    <property type="evidence" value="ECO:0007669"/>
    <property type="project" value="UniProtKB-ARBA"/>
</dbReference>
<evidence type="ECO:0000256" key="1">
    <source>
        <dbReference type="ARBA" id="ARBA00001946"/>
    </source>
</evidence>
<dbReference type="GO" id="GO:0019288">
    <property type="term" value="P:isopentenyl diphosphate biosynthetic process, methylerythritol 4-phosphate pathway"/>
    <property type="evidence" value="ECO:0007669"/>
    <property type="project" value="TreeGrafter"/>
</dbReference>
<name>A0A087DEU3_9BIFI</name>
<evidence type="ECO:0000256" key="3">
    <source>
        <dbReference type="ARBA" id="ARBA00004980"/>
    </source>
</evidence>
<dbReference type="Pfam" id="PF02780">
    <property type="entry name" value="Transketolase_C"/>
    <property type="match status" value="1"/>
</dbReference>
<comment type="similarity">
    <text evidence="4">Belongs to the transketolase family. DXPS subfamily.</text>
</comment>
<dbReference type="CDD" id="cd02007">
    <property type="entry name" value="TPP_DXS"/>
    <property type="match status" value="1"/>
</dbReference>
<dbReference type="InterPro" id="IPR029061">
    <property type="entry name" value="THDP-binding"/>
</dbReference>
<evidence type="ECO:0000256" key="12">
    <source>
        <dbReference type="ARBA" id="ARBA00023229"/>
    </source>
</evidence>
<feature type="compositionally biased region" description="Basic and acidic residues" evidence="13">
    <location>
        <begin position="1"/>
        <end position="13"/>
    </location>
</feature>
<reference evidence="15 16" key="1">
    <citation type="submission" date="2014-03" db="EMBL/GenBank/DDBJ databases">
        <title>Genomics of Bifidobacteria.</title>
        <authorList>
            <person name="Ventura M."/>
            <person name="Milani C."/>
            <person name="Lugli G.A."/>
        </authorList>
    </citation>
    <scope>NUCLEOTIDE SEQUENCE [LARGE SCALE GENOMIC DNA]</scope>
    <source>
        <strain evidence="15 16">DSM 23967</strain>
    </source>
</reference>
<keyword evidence="10" id="KW-0784">Thiamine biosynthesis</keyword>
<feature type="region of interest" description="Disordered" evidence="13">
    <location>
        <begin position="346"/>
        <end position="368"/>
    </location>
</feature>
<evidence type="ECO:0000256" key="11">
    <source>
        <dbReference type="ARBA" id="ARBA00023052"/>
    </source>
</evidence>
<evidence type="ECO:0000256" key="4">
    <source>
        <dbReference type="ARBA" id="ARBA00011081"/>
    </source>
</evidence>
<evidence type="ECO:0000256" key="13">
    <source>
        <dbReference type="SAM" id="MobiDB-lite"/>
    </source>
</evidence>
<dbReference type="InterPro" id="IPR049557">
    <property type="entry name" value="Transketolase_CS"/>
</dbReference>
<evidence type="ECO:0000256" key="10">
    <source>
        <dbReference type="ARBA" id="ARBA00022977"/>
    </source>
</evidence>
<evidence type="ECO:0000256" key="2">
    <source>
        <dbReference type="ARBA" id="ARBA00001964"/>
    </source>
</evidence>
<keyword evidence="7 15" id="KW-0808">Transferase</keyword>
<gene>
    <name evidence="15" type="ORF">BISA_0078</name>
</gene>
<comment type="pathway">
    <text evidence="3">Metabolic intermediate biosynthesis; 1-deoxy-D-xylulose 5-phosphate biosynthesis; 1-deoxy-D-xylulose 5-phosphate from D-glyceraldehyde 3-phosphate and pyruvate: step 1/1.</text>
</comment>
<dbReference type="STRING" id="1437607.BISA_0078"/>
<comment type="cofactor">
    <cofactor evidence="1">
        <name>Mg(2+)</name>
        <dbReference type="ChEBI" id="CHEBI:18420"/>
    </cofactor>
</comment>
<keyword evidence="11" id="KW-0786">Thiamine pyrophosphate</keyword>
<dbReference type="InterPro" id="IPR033248">
    <property type="entry name" value="Transketolase_C"/>
</dbReference>
<dbReference type="Proteomes" id="UP000029066">
    <property type="component" value="Unassembled WGS sequence"/>
</dbReference>
<dbReference type="EMBL" id="JGZN01000003">
    <property type="protein sequence ID" value="KFI94043.1"/>
    <property type="molecule type" value="Genomic_DNA"/>
</dbReference>
<feature type="region of interest" description="Disordered" evidence="13">
    <location>
        <begin position="1"/>
        <end position="21"/>
    </location>
</feature>
<dbReference type="GO" id="GO:0008661">
    <property type="term" value="F:1-deoxy-D-xylulose-5-phosphate synthase activity"/>
    <property type="evidence" value="ECO:0007669"/>
    <property type="project" value="UniProtKB-EC"/>
</dbReference>
<dbReference type="CDD" id="cd07033">
    <property type="entry name" value="TPP_PYR_DXS_TK_like"/>
    <property type="match status" value="1"/>
</dbReference>
<dbReference type="AlphaFoldDB" id="A0A087DEU3"/>
<dbReference type="NCBIfam" id="NF003933">
    <property type="entry name" value="PRK05444.2-2"/>
    <property type="match status" value="1"/>
</dbReference>
<dbReference type="GO" id="GO:0016114">
    <property type="term" value="P:terpenoid biosynthetic process"/>
    <property type="evidence" value="ECO:0007669"/>
    <property type="project" value="InterPro"/>
</dbReference>
<protein>
    <recommendedName>
        <fullName evidence="6">1-deoxy-D-xylulose-5-phosphate synthase</fullName>
        <ecNumber evidence="6">2.2.1.7</ecNumber>
    </recommendedName>
</protein>
<evidence type="ECO:0000256" key="8">
    <source>
        <dbReference type="ARBA" id="ARBA00022723"/>
    </source>
</evidence>
<evidence type="ECO:0000313" key="15">
    <source>
        <dbReference type="EMBL" id="KFI94043.1"/>
    </source>
</evidence>
<dbReference type="UniPathway" id="UPA00064">
    <property type="reaction ID" value="UER00091"/>
</dbReference>
<evidence type="ECO:0000256" key="5">
    <source>
        <dbReference type="ARBA" id="ARBA00011738"/>
    </source>
</evidence>